<dbReference type="STRING" id="1072389.K1Y968"/>
<dbReference type="PANTHER" id="PTHR32226:SF2">
    <property type="entry name" value="TELO2-INTERACTING PROTEIN 2"/>
    <property type="match status" value="1"/>
</dbReference>
<gene>
    <name evidence="3" type="ORF">MBM_00792</name>
</gene>
<proteinExistence type="inferred from homology"/>
<evidence type="ECO:0000256" key="2">
    <source>
        <dbReference type="SAM" id="MobiDB-lite"/>
    </source>
</evidence>
<dbReference type="EMBL" id="JH921428">
    <property type="protein sequence ID" value="EKD21679.1"/>
    <property type="molecule type" value="Genomic_DNA"/>
</dbReference>
<evidence type="ECO:0000313" key="4">
    <source>
        <dbReference type="Proteomes" id="UP000006753"/>
    </source>
</evidence>
<evidence type="ECO:0000256" key="1">
    <source>
        <dbReference type="ARBA" id="ARBA00034736"/>
    </source>
</evidence>
<dbReference type="PANTHER" id="PTHR32226">
    <property type="entry name" value="TELO2-INTERACTING PROTEIN 2"/>
    <property type="match status" value="1"/>
</dbReference>
<dbReference type="InParanoid" id="K1Y968"/>
<name>K1Y968_MARBU</name>
<keyword evidence="4" id="KW-1185">Reference proteome</keyword>
<feature type="region of interest" description="Disordered" evidence="2">
    <location>
        <begin position="202"/>
        <end position="222"/>
    </location>
</feature>
<accession>K1Y968</accession>
<dbReference type="GO" id="GO:0005634">
    <property type="term" value="C:nucleus"/>
    <property type="evidence" value="ECO:0007669"/>
    <property type="project" value="TreeGrafter"/>
</dbReference>
<comment type="similarity">
    <text evidence="1">Belongs to the TTI2 family.</text>
</comment>
<sequence>MFESVRTAVKAQLQNKVNVNEAELLSSLLPESYSLAQICDELVTDEDQLESLLILSGCFDEFERLQREDNDEESSIKLSLWVSKAIVPGGDCVSENEAFEDKPSSSRNEALRLAQRKGTLGLKSLQVLCRLNDSVPDTRVLLSVLAFTSQKDPWTTSESASIAQQFFSLPSIQRYTSNPEFIPQKLLQEFTRPLFSASKPESITTAGRKAMPSTAPPKRHDFVNEKKSQPWRYEVPYSIAVLEWAVQNASDEIILTSWPLIIPPLLTLLDTPTTPLLVRGLNLTTTFLPRLSTKPQLLTQTGLFSVFEEAILPTTLYLPSITPLEDSLLILPAAYSALFALYTARFQPTPHPSPAKTETETEMGTVKATINRSSKAIAETEQHQRLHFLDRVFRRGILPAASHTSSSSHSSAITIVLLAHVSPIVEKLGMHAVKHLKSIIPMLAQAFCVPRYDLIQQALRTLQVVILNCWARIGEEAWRIEVVRMLVVCKETVHVFQLGREDVRMARLWESMAVVGRLLVRAVEGRVDMREELRPLVEADAEVGEVFGI</sequence>
<dbReference type="Pfam" id="PF10521">
    <property type="entry name" value="Tti2"/>
    <property type="match status" value="1"/>
</dbReference>
<protein>
    <submittedName>
        <fullName evidence="3">Uncharacterized protein</fullName>
    </submittedName>
</protein>
<dbReference type="GO" id="GO:0110078">
    <property type="term" value="C:TTT Hsp90 cochaperone complex"/>
    <property type="evidence" value="ECO:0007669"/>
    <property type="project" value="InterPro"/>
</dbReference>
<dbReference type="InterPro" id="IPR018870">
    <property type="entry name" value="Tti2"/>
</dbReference>
<dbReference type="AlphaFoldDB" id="K1Y968"/>
<dbReference type="GeneID" id="18756727"/>
<dbReference type="RefSeq" id="XP_007288681.1">
    <property type="nucleotide sequence ID" value="XM_007288619.1"/>
</dbReference>
<reference evidence="3 4" key="1">
    <citation type="journal article" date="2012" name="BMC Genomics">
        <title>Sequencing the genome of Marssonina brunnea reveals fungus-poplar co-evolution.</title>
        <authorList>
            <person name="Zhu S."/>
            <person name="Cao Y.-Z."/>
            <person name="Jiang C."/>
            <person name="Tan B.-Y."/>
            <person name="Wang Z."/>
            <person name="Feng S."/>
            <person name="Zhang L."/>
            <person name="Su X.-H."/>
            <person name="Brejova B."/>
            <person name="Vinar T."/>
            <person name="Xu M."/>
            <person name="Wang M.-X."/>
            <person name="Zhang S.-G."/>
            <person name="Huang M.-R."/>
            <person name="Wu R."/>
            <person name="Zhou Y."/>
        </authorList>
    </citation>
    <scope>NUCLEOTIDE SEQUENCE [LARGE SCALE GENOMIC DNA]</scope>
    <source>
        <strain evidence="3 4">MB_m1</strain>
    </source>
</reference>
<evidence type="ECO:0000313" key="3">
    <source>
        <dbReference type="EMBL" id="EKD21679.1"/>
    </source>
</evidence>
<dbReference type="HOGENOM" id="CLU_024466_2_0_1"/>
<dbReference type="eggNOG" id="ENOG502S3SJ">
    <property type="taxonomic scope" value="Eukaryota"/>
</dbReference>
<dbReference type="OrthoDB" id="6417021at2759"/>
<organism evidence="3 4">
    <name type="scientific">Marssonina brunnea f. sp. multigermtubi (strain MB_m1)</name>
    <name type="common">Marssonina leaf spot fungus</name>
    <dbReference type="NCBI Taxonomy" id="1072389"/>
    <lineage>
        <taxon>Eukaryota</taxon>
        <taxon>Fungi</taxon>
        <taxon>Dikarya</taxon>
        <taxon>Ascomycota</taxon>
        <taxon>Pezizomycotina</taxon>
        <taxon>Leotiomycetes</taxon>
        <taxon>Helotiales</taxon>
        <taxon>Drepanopezizaceae</taxon>
        <taxon>Drepanopeziza</taxon>
    </lineage>
</organism>
<dbReference type="Proteomes" id="UP000006753">
    <property type="component" value="Unassembled WGS sequence"/>
</dbReference>
<dbReference type="GO" id="GO:0005829">
    <property type="term" value="C:cytosol"/>
    <property type="evidence" value="ECO:0007669"/>
    <property type="project" value="TreeGrafter"/>
</dbReference>
<dbReference type="OMA" id="VILNCWP"/>
<dbReference type="KEGG" id="mbe:MBM_00792"/>